<feature type="domain" description="Multidrug resistance protein MdtA-like C-terminal permuted SH3" evidence="7">
    <location>
        <begin position="332"/>
        <end position="391"/>
    </location>
</feature>
<protein>
    <submittedName>
        <fullName evidence="8">Efflux RND transporter periplasmic adaptor subunit</fullName>
    </submittedName>
</protein>
<dbReference type="Gene3D" id="1.10.287.470">
    <property type="entry name" value="Helix hairpin bin"/>
    <property type="match status" value="1"/>
</dbReference>
<reference evidence="8 9" key="1">
    <citation type="submission" date="2020-10" db="EMBL/GenBank/DDBJ databases">
        <title>Wide distribution of Phycisphaera-like planctomycetes from WD2101 soil group in peatlands and genome analysis of the first cultivated representative.</title>
        <authorList>
            <person name="Dedysh S.N."/>
            <person name="Beletsky A.V."/>
            <person name="Ivanova A."/>
            <person name="Kulichevskaya I.S."/>
            <person name="Suzina N.E."/>
            <person name="Philippov D.A."/>
            <person name="Rakitin A.L."/>
            <person name="Mardanov A.V."/>
            <person name="Ravin N.V."/>
        </authorList>
    </citation>
    <scope>NUCLEOTIDE SEQUENCE [LARGE SCALE GENOMIC DNA]</scope>
    <source>
        <strain evidence="8 9">M1803</strain>
    </source>
</reference>
<evidence type="ECO:0000259" key="6">
    <source>
        <dbReference type="Pfam" id="PF25944"/>
    </source>
</evidence>
<dbReference type="Gene3D" id="2.40.30.170">
    <property type="match status" value="1"/>
</dbReference>
<dbReference type="AlphaFoldDB" id="A0A7M2WVB9"/>
<dbReference type="Proteomes" id="UP000593765">
    <property type="component" value="Chromosome"/>
</dbReference>
<dbReference type="InterPro" id="IPR058625">
    <property type="entry name" value="MdtA-like_BSH"/>
</dbReference>
<dbReference type="Gene3D" id="2.40.50.100">
    <property type="match status" value="1"/>
</dbReference>
<feature type="compositionally biased region" description="Low complexity" evidence="4">
    <location>
        <begin position="440"/>
        <end position="451"/>
    </location>
</feature>
<evidence type="ECO:0000256" key="2">
    <source>
        <dbReference type="ARBA" id="ARBA00009477"/>
    </source>
</evidence>
<organism evidence="8 9">
    <name type="scientific">Humisphaera borealis</name>
    <dbReference type="NCBI Taxonomy" id="2807512"/>
    <lineage>
        <taxon>Bacteria</taxon>
        <taxon>Pseudomonadati</taxon>
        <taxon>Planctomycetota</taxon>
        <taxon>Phycisphaerae</taxon>
        <taxon>Tepidisphaerales</taxon>
        <taxon>Tepidisphaeraceae</taxon>
        <taxon>Humisphaera</taxon>
    </lineage>
</organism>
<accession>A0A7M2WVB9</accession>
<sequence>MGHLISHRNQLKWILRTGLFAAGSATLPFVAGCDKPGQAAGAPPPIEVTYTTVKTETVPADYSFIGQTEASQSVEIRARVQGFLLDWQKNAEGKPNFLEGMEVEKGQLLFQIDPKEFEVAVEEANSNLDRATARDNRAQREVKRLTDAVASNAAALKELDDAVSEQLQSKADVRLQKATLEARKLDLSYTTIKSPIKGVIGRAQRDVGSLVDASSNSLLATVLQLDPTYVNFSFSERDYIQWRKDVEMGKIVMPAGGPDKLYIDITLIDGTPYPYWGEVNFADVRIDPQTGTASVRASIPNPLLISPQRKPDHLLKPGQFVKGKIVGWQRPNTISVPQKSIIQSAAGAYVYVIGGDNKPEVRPVKLGSWTGLEWIVMDGLAAGDRVIVDGALKVIPNVPVKPTALPPTVRPQVITKPSTAPAELKNQAELEQLRMPGTRPATQPATQPAPY</sequence>
<dbReference type="InterPro" id="IPR006143">
    <property type="entry name" value="RND_pump_MFP"/>
</dbReference>
<dbReference type="EMBL" id="CP063458">
    <property type="protein sequence ID" value="QOV89172.1"/>
    <property type="molecule type" value="Genomic_DNA"/>
</dbReference>
<dbReference type="InterPro" id="IPR058626">
    <property type="entry name" value="MdtA-like_b-barrel"/>
</dbReference>
<dbReference type="NCBIfam" id="TIGR01730">
    <property type="entry name" value="RND_mfp"/>
    <property type="match status" value="1"/>
</dbReference>
<feature type="coiled-coil region" evidence="3">
    <location>
        <begin position="121"/>
        <end position="148"/>
    </location>
</feature>
<keyword evidence="3" id="KW-0175">Coiled coil</keyword>
<dbReference type="InterPro" id="IPR058627">
    <property type="entry name" value="MdtA-like_C"/>
</dbReference>
<evidence type="ECO:0000259" key="5">
    <source>
        <dbReference type="Pfam" id="PF25917"/>
    </source>
</evidence>
<gene>
    <name evidence="8" type="ORF">IPV69_23630</name>
</gene>
<comment type="similarity">
    <text evidence="2">Belongs to the membrane fusion protein (MFP) (TC 8.A.1) family.</text>
</comment>
<dbReference type="Gene3D" id="2.40.420.20">
    <property type="match status" value="1"/>
</dbReference>
<dbReference type="GO" id="GO:0022857">
    <property type="term" value="F:transmembrane transporter activity"/>
    <property type="evidence" value="ECO:0007669"/>
    <property type="project" value="InterPro"/>
</dbReference>
<keyword evidence="9" id="KW-1185">Reference proteome</keyword>
<dbReference type="PANTHER" id="PTHR30158">
    <property type="entry name" value="ACRA/E-RELATED COMPONENT OF DRUG EFFLUX TRANSPORTER"/>
    <property type="match status" value="1"/>
</dbReference>
<evidence type="ECO:0000313" key="8">
    <source>
        <dbReference type="EMBL" id="QOV89172.1"/>
    </source>
</evidence>
<comment type="subcellular location">
    <subcellularLocation>
        <location evidence="1">Cell envelope</location>
    </subcellularLocation>
</comment>
<feature type="domain" description="Multidrug resistance protein MdtA-like beta-barrel" evidence="6">
    <location>
        <begin position="227"/>
        <end position="325"/>
    </location>
</feature>
<evidence type="ECO:0000313" key="9">
    <source>
        <dbReference type="Proteomes" id="UP000593765"/>
    </source>
</evidence>
<dbReference type="GO" id="GO:0046677">
    <property type="term" value="P:response to antibiotic"/>
    <property type="evidence" value="ECO:0007669"/>
    <property type="project" value="TreeGrafter"/>
</dbReference>
<proteinExistence type="inferred from homology"/>
<dbReference type="Pfam" id="PF25917">
    <property type="entry name" value="BSH_RND"/>
    <property type="match status" value="1"/>
</dbReference>
<name>A0A7M2WVB9_9BACT</name>
<dbReference type="KEGG" id="hbs:IPV69_23630"/>
<evidence type="ECO:0000256" key="4">
    <source>
        <dbReference type="SAM" id="MobiDB-lite"/>
    </source>
</evidence>
<dbReference type="SUPFAM" id="SSF111369">
    <property type="entry name" value="HlyD-like secretion proteins"/>
    <property type="match status" value="1"/>
</dbReference>
<evidence type="ECO:0000256" key="1">
    <source>
        <dbReference type="ARBA" id="ARBA00004196"/>
    </source>
</evidence>
<dbReference type="GO" id="GO:0005886">
    <property type="term" value="C:plasma membrane"/>
    <property type="evidence" value="ECO:0007669"/>
    <property type="project" value="TreeGrafter"/>
</dbReference>
<dbReference type="RefSeq" id="WP_206292193.1">
    <property type="nucleotide sequence ID" value="NZ_CP063458.1"/>
</dbReference>
<feature type="domain" description="Multidrug resistance protein MdtA-like barrel-sandwich hybrid" evidence="5">
    <location>
        <begin position="73"/>
        <end position="222"/>
    </location>
</feature>
<dbReference type="Pfam" id="PF25944">
    <property type="entry name" value="Beta-barrel_RND"/>
    <property type="match status" value="1"/>
</dbReference>
<evidence type="ECO:0000259" key="7">
    <source>
        <dbReference type="Pfam" id="PF25967"/>
    </source>
</evidence>
<dbReference type="Pfam" id="PF25967">
    <property type="entry name" value="RND-MFP_C"/>
    <property type="match status" value="1"/>
</dbReference>
<feature type="region of interest" description="Disordered" evidence="4">
    <location>
        <begin position="409"/>
        <end position="451"/>
    </location>
</feature>
<evidence type="ECO:0000256" key="3">
    <source>
        <dbReference type="SAM" id="Coils"/>
    </source>
</evidence>